<evidence type="ECO:0000313" key="3">
    <source>
        <dbReference type="Proteomes" id="UP000314294"/>
    </source>
</evidence>
<dbReference type="EMBL" id="SRLO01001776">
    <property type="protein sequence ID" value="TNN35392.1"/>
    <property type="molecule type" value="Genomic_DNA"/>
</dbReference>
<gene>
    <name evidence="2" type="ORF">EYF80_054448</name>
</gene>
<comment type="caution">
    <text evidence="2">The sequence shown here is derived from an EMBL/GenBank/DDBJ whole genome shotgun (WGS) entry which is preliminary data.</text>
</comment>
<evidence type="ECO:0000256" key="1">
    <source>
        <dbReference type="SAM" id="MobiDB-lite"/>
    </source>
</evidence>
<keyword evidence="3" id="KW-1185">Reference proteome</keyword>
<reference evidence="2 3" key="1">
    <citation type="submission" date="2019-03" db="EMBL/GenBank/DDBJ databases">
        <title>First draft genome of Liparis tanakae, snailfish: a comprehensive survey of snailfish specific genes.</title>
        <authorList>
            <person name="Kim W."/>
            <person name="Song I."/>
            <person name="Jeong J.-H."/>
            <person name="Kim D."/>
            <person name="Kim S."/>
            <person name="Ryu S."/>
            <person name="Song J.Y."/>
            <person name="Lee S.K."/>
        </authorList>
    </citation>
    <scope>NUCLEOTIDE SEQUENCE [LARGE SCALE GENOMIC DNA]</scope>
    <source>
        <tissue evidence="2">Muscle</tissue>
    </source>
</reference>
<protein>
    <submittedName>
        <fullName evidence="2">Uncharacterized protein</fullName>
    </submittedName>
</protein>
<accession>A0A4Z2F4I0</accession>
<sequence length="151" mass="17182">MASWLRARASPSADESELVFSAPQLGHAGFLPLAAQRGHGPKRQAEDAEAAGEEDEHEDGQTDRRVRQTGQRDRQVRETGRPERQGGQTDRQVRETGRPERQGGQRDRWERDRQFRETGGRETGGLLTRCSRSSQEFIRFSRDQPNESKLL</sequence>
<proteinExistence type="predicted"/>
<feature type="compositionally biased region" description="Basic and acidic residues" evidence="1">
    <location>
        <begin position="59"/>
        <end position="84"/>
    </location>
</feature>
<feature type="region of interest" description="Disordered" evidence="1">
    <location>
        <begin position="31"/>
        <end position="129"/>
    </location>
</feature>
<dbReference type="AlphaFoldDB" id="A0A4Z2F4I0"/>
<feature type="compositionally biased region" description="Acidic residues" evidence="1">
    <location>
        <begin position="47"/>
        <end position="58"/>
    </location>
</feature>
<organism evidence="2 3">
    <name type="scientific">Liparis tanakae</name>
    <name type="common">Tanaka's snailfish</name>
    <dbReference type="NCBI Taxonomy" id="230148"/>
    <lineage>
        <taxon>Eukaryota</taxon>
        <taxon>Metazoa</taxon>
        <taxon>Chordata</taxon>
        <taxon>Craniata</taxon>
        <taxon>Vertebrata</taxon>
        <taxon>Euteleostomi</taxon>
        <taxon>Actinopterygii</taxon>
        <taxon>Neopterygii</taxon>
        <taxon>Teleostei</taxon>
        <taxon>Neoteleostei</taxon>
        <taxon>Acanthomorphata</taxon>
        <taxon>Eupercaria</taxon>
        <taxon>Perciformes</taxon>
        <taxon>Cottioidei</taxon>
        <taxon>Cottales</taxon>
        <taxon>Liparidae</taxon>
        <taxon>Liparis</taxon>
    </lineage>
</organism>
<evidence type="ECO:0000313" key="2">
    <source>
        <dbReference type="EMBL" id="TNN35392.1"/>
    </source>
</evidence>
<feature type="compositionally biased region" description="Basic and acidic residues" evidence="1">
    <location>
        <begin position="91"/>
        <end position="120"/>
    </location>
</feature>
<name>A0A4Z2F4I0_9TELE</name>
<dbReference type="Proteomes" id="UP000314294">
    <property type="component" value="Unassembled WGS sequence"/>
</dbReference>